<protein>
    <submittedName>
        <fullName evidence="1">Uncharacterized protein</fullName>
    </submittedName>
</protein>
<gene>
    <name evidence="1" type="ORF">ACFP3U_08710</name>
</gene>
<dbReference type="EMBL" id="JBHSOF010000007">
    <property type="protein sequence ID" value="MFC5663062.1"/>
    <property type="molecule type" value="Genomic_DNA"/>
</dbReference>
<evidence type="ECO:0000313" key="2">
    <source>
        <dbReference type="Proteomes" id="UP001595975"/>
    </source>
</evidence>
<dbReference type="Proteomes" id="UP001595975">
    <property type="component" value="Unassembled WGS sequence"/>
</dbReference>
<evidence type="ECO:0000313" key="1">
    <source>
        <dbReference type="EMBL" id="MFC5663062.1"/>
    </source>
</evidence>
<dbReference type="RefSeq" id="WP_380224705.1">
    <property type="nucleotide sequence ID" value="NZ_JBHSOF010000007.1"/>
</dbReference>
<proteinExistence type="predicted"/>
<accession>A0ABW0WZQ2</accession>
<comment type="caution">
    <text evidence="1">The sequence shown here is derived from an EMBL/GenBank/DDBJ whole genome shotgun (WGS) entry which is preliminary data.</text>
</comment>
<reference evidence="2" key="1">
    <citation type="journal article" date="2019" name="Int. J. Syst. Evol. Microbiol.">
        <title>The Global Catalogue of Microorganisms (GCM) 10K type strain sequencing project: providing services to taxonomists for standard genome sequencing and annotation.</title>
        <authorList>
            <consortium name="The Broad Institute Genomics Platform"/>
            <consortium name="The Broad Institute Genome Sequencing Center for Infectious Disease"/>
            <person name="Wu L."/>
            <person name="Ma J."/>
        </authorList>
    </citation>
    <scope>NUCLEOTIDE SEQUENCE [LARGE SCALE GENOMIC DNA]</scope>
    <source>
        <strain evidence="2">CGMCC 4.1437</strain>
    </source>
</reference>
<name>A0ABW0WZQ2_9ACTN</name>
<organism evidence="1 2">
    <name type="scientific">Kitasatospora misakiensis</name>
    <dbReference type="NCBI Taxonomy" id="67330"/>
    <lineage>
        <taxon>Bacteria</taxon>
        <taxon>Bacillati</taxon>
        <taxon>Actinomycetota</taxon>
        <taxon>Actinomycetes</taxon>
        <taxon>Kitasatosporales</taxon>
        <taxon>Streptomycetaceae</taxon>
        <taxon>Kitasatospora</taxon>
    </lineage>
</organism>
<sequence>MEFHSCPRNHGREIPAAAGSVLCDPCIRQLERTLRALPELHQECLHHIQTEPRRRNPTRVSGSRRRDRLNLAAIDARNNIVAILEAWSGFAAERLGTTTAIRSVPHLARFLDRHLDWLTAQPPAAEFADEIEDLRVELLNAIDPEAGDRAVPTRACVVDGCPGTIDASPQHTNGRRTSIGCSSGHSWGIREWLTLRHLLDQRRKAAV</sequence>
<keyword evidence="2" id="KW-1185">Reference proteome</keyword>